<dbReference type="Proteomes" id="UP001225788">
    <property type="component" value="Plasmid unnamed1"/>
</dbReference>
<dbReference type="EMBL" id="CP132315">
    <property type="protein sequence ID" value="WLS05051.1"/>
    <property type="molecule type" value="Genomic_DNA"/>
</dbReference>
<name>A0ABY9K977_9HYPH</name>
<evidence type="ECO:0000313" key="1">
    <source>
        <dbReference type="EMBL" id="WLS05051.1"/>
    </source>
</evidence>
<organism evidence="1 2">
    <name type="scientific">Shinella oryzae</name>
    <dbReference type="NCBI Taxonomy" id="2871820"/>
    <lineage>
        <taxon>Bacteria</taxon>
        <taxon>Pseudomonadati</taxon>
        <taxon>Pseudomonadota</taxon>
        <taxon>Alphaproteobacteria</taxon>
        <taxon>Hyphomicrobiales</taxon>
        <taxon>Rhizobiaceae</taxon>
        <taxon>Shinella</taxon>
    </lineage>
</organism>
<proteinExistence type="predicted"/>
<dbReference type="RefSeq" id="WP_306161510.1">
    <property type="nucleotide sequence ID" value="NZ_CP132315.1"/>
</dbReference>
<geneLocation type="plasmid" evidence="1 2">
    <name>unnamed1</name>
</geneLocation>
<keyword evidence="1" id="KW-0614">Plasmid</keyword>
<sequence>MKSFDDLVRSTPAWGCCWPSRQALKCAAVAVR</sequence>
<accession>A0ABY9K977</accession>
<reference evidence="1 2" key="1">
    <citation type="submission" date="2023-08" db="EMBL/GenBank/DDBJ databases">
        <title>Pathogen: clinical or host-associated sample.</title>
        <authorList>
            <person name="Hergert J."/>
            <person name="Casey R."/>
            <person name="Wagner J."/>
            <person name="Young E.L."/>
            <person name="Oakeson K.F."/>
        </authorList>
    </citation>
    <scope>NUCLEOTIDE SEQUENCE [LARGE SCALE GENOMIC DNA]</scope>
    <source>
        <strain evidence="1 2">UPHL-collab-2</strain>
        <plasmid evidence="1 2">unnamed1</plasmid>
    </source>
</reference>
<evidence type="ECO:0000313" key="2">
    <source>
        <dbReference type="Proteomes" id="UP001225788"/>
    </source>
</evidence>
<keyword evidence="2" id="KW-1185">Reference proteome</keyword>
<gene>
    <name evidence="1" type="ORF">Q9315_23040</name>
</gene>
<protein>
    <submittedName>
        <fullName evidence="1">Uncharacterized protein</fullName>
    </submittedName>
</protein>